<name>A0A427BA49_ENSVE</name>
<comment type="caution">
    <text evidence="2">The sequence shown here is derived from an EMBL/GenBank/DDBJ whole genome shotgun (WGS) entry which is preliminary data.</text>
</comment>
<dbReference type="AlphaFoldDB" id="A0A427BA49"/>
<sequence length="96" mass="10327">MSTSYTIPSLVEGAEPPSRTLMPPENHPKLAPNSLDSPTEPAFRSRGPMEAGQSSIGHSTPHRSYAQSSRKVLSSTSIGDKRVARALHAVWSAPYL</sequence>
<evidence type="ECO:0000256" key="1">
    <source>
        <dbReference type="SAM" id="MobiDB-lite"/>
    </source>
</evidence>
<dbReference type="Proteomes" id="UP000287651">
    <property type="component" value="Unassembled WGS sequence"/>
</dbReference>
<proteinExistence type="predicted"/>
<feature type="region of interest" description="Disordered" evidence="1">
    <location>
        <begin position="1"/>
        <end position="78"/>
    </location>
</feature>
<protein>
    <submittedName>
        <fullName evidence="2">Uncharacterized protein</fullName>
    </submittedName>
</protein>
<accession>A0A427BA49</accession>
<evidence type="ECO:0000313" key="3">
    <source>
        <dbReference type="Proteomes" id="UP000287651"/>
    </source>
</evidence>
<evidence type="ECO:0000313" key="2">
    <source>
        <dbReference type="EMBL" id="RRT85400.1"/>
    </source>
</evidence>
<reference evidence="2 3" key="1">
    <citation type="journal article" date="2014" name="Agronomy (Basel)">
        <title>A Draft Genome Sequence for Ensete ventricosum, the Drought-Tolerant Tree Against Hunger.</title>
        <authorList>
            <person name="Harrison J."/>
            <person name="Moore K.A."/>
            <person name="Paszkiewicz K."/>
            <person name="Jones T."/>
            <person name="Grant M."/>
            <person name="Ambacheew D."/>
            <person name="Muzemil S."/>
            <person name="Studholme D.J."/>
        </authorList>
    </citation>
    <scope>NUCLEOTIDE SEQUENCE [LARGE SCALE GENOMIC DNA]</scope>
</reference>
<gene>
    <name evidence="2" type="ORF">B296_00001774</name>
</gene>
<organism evidence="2 3">
    <name type="scientific">Ensete ventricosum</name>
    <name type="common">Abyssinian banana</name>
    <name type="synonym">Musa ensete</name>
    <dbReference type="NCBI Taxonomy" id="4639"/>
    <lineage>
        <taxon>Eukaryota</taxon>
        <taxon>Viridiplantae</taxon>
        <taxon>Streptophyta</taxon>
        <taxon>Embryophyta</taxon>
        <taxon>Tracheophyta</taxon>
        <taxon>Spermatophyta</taxon>
        <taxon>Magnoliopsida</taxon>
        <taxon>Liliopsida</taxon>
        <taxon>Zingiberales</taxon>
        <taxon>Musaceae</taxon>
        <taxon>Ensete</taxon>
    </lineage>
</organism>
<feature type="compositionally biased region" description="Polar residues" evidence="1">
    <location>
        <begin position="65"/>
        <end position="78"/>
    </location>
</feature>
<dbReference type="EMBL" id="AMZH03000123">
    <property type="protein sequence ID" value="RRT85400.1"/>
    <property type="molecule type" value="Genomic_DNA"/>
</dbReference>